<dbReference type="AlphaFoldDB" id="A0AAX3ENK6"/>
<evidence type="ECO:0000313" key="3">
    <source>
        <dbReference type="EMBL" id="UYV99548.1"/>
    </source>
</evidence>
<gene>
    <name evidence="3" type="ORF">NL394_10235</name>
</gene>
<feature type="region of interest" description="Disordered" evidence="1">
    <location>
        <begin position="94"/>
        <end position="157"/>
    </location>
</feature>
<reference evidence="3" key="1">
    <citation type="submission" date="2022-07" db="EMBL/GenBank/DDBJ databases">
        <authorList>
            <person name="Wu T."/>
        </authorList>
    </citation>
    <scope>NUCLEOTIDE SEQUENCE</scope>
    <source>
        <strain evidence="3">SD-1</strain>
    </source>
</reference>
<dbReference type="Proteomes" id="UP001163293">
    <property type="component" value="Chromosome"/>
</dbReference>
<keyword evidence="2" id="KW-0732">Signal</keyword>
<protein>
    <submittedName>
        <fullName evidence="3">Uncharacterized protein</fullName>
    </submittedName>
</protein>
<feature type="compositionally biased region" description="Polar residues" evidence="1">
    <location>
        <begin position="26"/>
        <end position="53"/>
    </location>
</feature>
<evidence type="ECO:0000256" key="1">
    <source>
        <dbReference type="SAM" id="MobiDB-lite"/>
    </source>
</evidence>
<feature type="region of interest" description="Disordered" evidence="1">
    <location>
        <begin position="26"/>
        <end position="78"/>
    </location>
</feature>
<dbReference type="EMBL" id="CP101185">
    <property type="protein sequence ID" value="UYV99548.1"/>
    <property type="molecule type" value="Genomic_DNA"/>
</dbReference>
<feature type="compositionally biased region" description="Low complexity" evidence="1">
    <location>
        <begin position="139"/>
        <end position="151"/>
    </location>
</feature>
<accession>A0AAX3ENK6</accession>
<dbReference type="RefSeq" id="WP_031217288.1">
    <property type="nucleotide sequence ID" value="NZ_BDMH01000004.1"/>
</dbReference>
<feature type="compositionally biased region" description="Polar residues" evidence="1">
    <location>
        <begin position="114"/>
        <end position="129"/>
    </location>
</feature>
<organism evidence="3 4">
    <name type="scientific">Paenarthrobacter ureafaciens</name>
    <dbReference type="NCBI Taxonomy" id="37931"/>
    <lineage>
        <taxon>Bacteria</taxon>
        <taxon>Bacillati</taxon>
        <taxon>Actinomycetota</taxon>
        <taxon>Actinomycetes</taxon>
        <taxon>Micrococcales</taxon>
        <taxon>Micrococcaceae</taxon>
        <taxon>Paenarthrobacter</taxon>
    </lineage>
</organism>
<feature type="signal peptide" evidence="2">
    <location>
        <begin position="1"/>
        <end position="30"/>
    </location>
</feature>
<name>A0AAX3ENK6_PAEUR</name>
<evidence type="ECO:0000256" key="2">
    <source>
        <dbReference type="SAM" id="SignalP"/>
    </source>
</evidence>
<evidence type="ECO:0000313" key="4">
    <source>
        <dbReference type="Proteomes" id="UP001163293"/>
    </source>
</evidence>
<keyword evidence="4" id="KW-1185">Reference proteome</keyword>
<feature type="chain" id="PRO_5043948733" evidence="2">
    <location>
        <begin position="31"/>
        <end position="212"/>
    </location>
</feature>
<sequence length="212" mass="21019">MSRTKQITLGLAAGALALGTGLGVTSMASATTTPDPGATSTPSEAATPGQTSGDGLAPGKGHGRHGGPGRDAGHLASALATKLGVDETKVTDALKAFRDANKPAQAPSDDTKPSEGSTPSDGTEQSKGSETGRQDRAAMEAALAKSLASSLGVEESKVTAALEEIRSEAKSDRAAELKSRLDKAVTDGKLTQAEADAVTKAVEAGVIGGGAR</sequence>
<proteinExistence type="predicted"/>